<comment type="subcellular location">
    <subcellularLocation>
        <location evidence="1">Membrane</location>
        <topology evidence="1">Multi-pass membrane protein</topology>
    </subcellularLocation>
</comment>
<dbReference type="STRING" id="161355.PS9374_02988"/>
<comment type="caution">
    <text evidence="12">The sequence shown here is derived from an EMBL/GenBank/DDBJ whole genome shotgun (WGS) entry which is preliminary data.</text>
</comment>
<feature type="transmembrane region" description="Helical" evidence="9">
    <location>
        <begin position="136"/>
        <end position="154"/>
    </location>
</feature>
<accession>A0A161LKL9</accession>
<evidence type="ECO:0000256" key="9">
    <source>
        <dbReference type="SAM" id="Phobius"/>
    </source>
</evidence>
<sequence>MGTDHAPGHGHGHGHGHGQLSPTGRHRGRLVGVLAITGTVMLVQVAGALASGSIALLADAGHMLTDSAGIALALAAIVLAARPATSRRTFGLARAEILAAAVNAAVLFGLGAYVLYEAVSRLVSAEAPHLATGSMLLFGVVGLVGNLASMLVLIGVQGESLNLRGAFLEVATDALTSVGVIAAAIVAHLTGFTRADAVVAVLIGLLIVPRALKLLHAAVNVLLEATPAHLDLDQVRAQLLAVPHVRAVHDLHAWTVTSGMAALSAHIVIDDECFTDGHAPRLLDVLQECLKDRFDLHHATLQLESPAHARHERPAHA</sequence>
<evidence type="ECO:0000256" key="8">
    <source>
        <dbReference type="SAM" id="MobiDB-lite"/>
    </source>
</evidence>
<dbReference type="InterPro" id="IPR058533">
    <property type="entry name" value="Cation_efflux_TM"/>
</dbReference>
<evidence type="ECO:0000256" key="5">
    <source>
        <dbReference type="ARBA" id="ARBA00022989"/>
    </source>
</evidence>
<protein>
    <submittedName>
        <fullName evidence="12">Cation transporter</fullName>
    </submittedName>
</protein>
<evidence type="ECO:0000259" key="10">
    <source>
        <dbReference type="Pfam" id="PF01545"/>
    </source>
</evidence>
<reference evidence="13" key="2">
    <citation type="submission" date="2016-04" db="EMBL/GenBank/DDBJ databases">
        <title>Planomonospora sphaerica JCM9374 whole genome shotgun sequence.</title>
        <authorList>
            <person name="Suzuki T."/>
            <person name="Dohra H."/>
            <person name="Kodani S."/>
        </authorList>
    </citation>
    <scope>NUCLEOTIDE SEQUENCE [LARGE SCALE GENOMIC DNA]</scope>
    <source>
        <strain evidence="13">JCM 9374</strain>
    </source>
</reference>
<proteinExistence type="inferred from homology"/>
<dbReference type="SUPFAM" id="SSF161111">
    <property type="entry name" value="Cation efflux protein transmembrane domain-like"/>
    <property type="match status" value="1"/>
</dbReference>
<reference evidence="12 13" key="1">
    <citation type="journal article" date="2016" name="Genome Announc.">
        <title>Draft Genome Sequence of Planomonospora sphaerica JCM9374, a Rare Actinomycete.</title>
        <authorList>
            <person name="Dohra H."/>
            <person name="Suzuki T."/>
            <person name="Inoue Y."/>
            <person name="Kodani S."/>
        </authorList>
    </citation>
    <scope>NUCLEOTIDE SEQUENCE [LARGE SCALE GENOMIC DNA]</scope>
    <source>
        <strain evidence="12 13">JCM 9374</strain>
    </source>
</reference>
<dbReference type="Pfam" id="PF01545">
    <property type="entry name" value="Cation_efflux"/>
    <property type="match status" value="1"/>
</dbReference>
<feature type="transmembrane region" description="Helical" evidence="9">
    <location>
        <begin position="195"/>
        <end position="212"/>
    </location>
</feature>
<evidence type="ECO:0000256" key="3">
    <source>
        <dbReference type="ARBA" id="ARBA00022448"/>
    </source>
</evidence>
<evidence type="ECO:0000313" key="12">
    <source>
        <dbReference type="EMBL" id="GAT67335.1"/>
    </source>
</evidence>
<dbReference type="Proteomes" id="UP000077701">
    <property type="component" value="Unassembled WGS sequence"/>
</dbReference>
<feature type="transmembrane region" description="Helical" evidence="9">
    <location>
        <begin position="97"/>
        <end position="116"/>
    </location>
</feature>
<keyword evidence="3" id="KW-0813">Transport</keyword>
<dbReference type="RefSeq" id="WP_068897394.1">
    <property type="nucleotide sequence ID" value="NZ_BDCX01000006.1"/>
</dbReference>
<evidence type="ECO:0000256" key="6">
    <source>
        <dbReference type="ARBA" id="ARBA00023065"/>
    </source>
</evidence>
<dbReference type="Pfam" id="PF16916">
    <property type="entry name" value="ZT_dimer"/>
    <property type="match status" value="1"/>
</dbReference>
<dbReference type="SUPFAM" id="SSF160240">
    <property type="entry name" value="Cation efflux protein cytoplasmic domain-like"/>
    <property type="match status" value="1"/>
</dbReference>
<dbReference type="NCBIfam" id="TIGR01297">
    <property type="entry name" value="CDF"/>
    <property type="match status" value="1"/>
</dbReference>
<feature type="transmembrane region" description="Helical" evidence="9">
    <location>
        <begin position="68"/>
        <end position="85"/>
    </location>
</feature>
<dbReference type="Gene3D" id="1.20.1510.10">
    <property type="entry name" value="Cation efflux protein transmembrane domain"/>
    <property type="match status" value="1"/>
</dbReference>
<evidence type="ECO:0000256" key="4">
    <source>
        <dbReference type="ARBA" id="ARBA00022692"/>
    </source>
</evidence>
<keyword evidence="4 9" id="KW-0812">Transmembrane</keyword>
<organism evidence="12 13">
    <name type="scientific">Planomonospora sphaerica</name>
    <dbReference type="NCBI Taxonomy" id="161355"/>
    <lineage>
        <taxon>Bacteria</taxon>
        <taxon>Bacillati</taxon>
        <taxon>Actinomycetota</taxon>
        <taxon>Actinomycetes</taxon>
        <taxon>Streptosporangiales</taxon>
        <taxon>Streptosporangiaceae</taxon>
        <taxon>Planomonospora</taxon>
    </lineage>
</organism>
<dbReference type="InterPro" id="IPR027469">
    <property type="entry name" value="Cation_efflux_TMD_sf"/>
</dbReference>
<dbReference type="GO" id="GO:0005886">
    <property type="term" value="C:plasma membrane"/>
    <property type="evidence" value="ECO:0007669"/>
    <property type="project" value="TreeGrafter"/>
</dbReference>
<keyword evidence="5 9" id="KW-1133">Transmembrane helix</keyword>
<dbReference type="InterPro" id="IPR002524">
    <property type="entry name" value="Cation_efflux"/>
</dbReference>
<dbReference type="OrthoDB" id="9809646at2"/>
<feature type="domain" description="Cation efflux protein cytoplasmic" evidence="11">
    <location>
        <begin position="229"/>
        <end position="305"/>
    </location>
</feature>
<feature type="transmembrane region" description="Helical" evidence="9">
    <location>
        <begin position="30"/>
        <end position="56"/>
    </location>
</feature>
<dbReference type="InterPro" id="IPR027470">
    <property type="entry name" value="Cation_efflux_CTD"/>
</dbReference>
<dbReference type="GO" id="GO:0005385">
    <property type="term" value="F:zinc ion transmembrane transporter activity"/>
    <property type="evidence" value="ECO:0007669"/>
    <property type="project" value="TreeGrafter"/>
</dbReference>
<gene>
    <name evidence="12" type="ORF">PS9374_02988</name>
</gene>
<dbReference type="AlphaFoldDB" id="A0A161LKL9"/>
<keyword evidence="6" id="KW-0406">Ion transport</keyword>
<keyword evidence="13" id="KW-1185">Reference proteome</keyword>
<name>A0A161LKL9_9ACTN</name>
<dbReference type="PANTHER" id="PTHR11562:SF17">
    <property type="entry name" value="RE54080P-RELATED"/>
    <property type="match status" value="1"/>
</dbReference>
<evidence type="ECO:0000256" key="1">
    <source>
        <dbReference type="ARBA" id="ARBA00004141"/>
    </source>
</evidence>
<feature type="transmembrane region" description="Helical" evidence="9">
    <location>
        <begin position="166"/>
        <end position="189"/>
    </location>
</feature>
<dbReference type="InterPro" id="IPR050681">
    <property type="entry name" value="CDF/SLC30A"/>
</dbReference>
<comment type="similarity">
    <text evidence="2">Belongs to the cation diffusion facilitator (CDF) transporter (TC 2.A.4) family. SLC30A subfamily.</text>
</comment>
<keyword evidence="7 9" id="KW-0472">Membrane</keyword>
<evidence type="ECO:0000313" key="13">
    <source>
        <dbReference type="Proteomes" id="UP000077701"/>
    </source>
</evidence>
<evidence type="ECO:0000256" key="2">
    <source>
        <dbReference type="ARBA" id="ARBA00008873"/>
    </source>
</evidence>
<dbReference type="InterPro" id="IPR036837">
    <property type="entry name" value="Cation_efflux_CTD_sf"/>
</dbReference>
<feature type="region of interest" description="Disordered" evidence="8">
    <location>
        <begin position="1"/>
        <end position="23"/>
    </location>
</feature>
<feature type="domain" description="Cation efflux protein transmembrane" evidence="10">
    <location>
        <begin position="34"/>
        <end position="223"/>
    </location>
</feature>
<evidence type="ECO:0000259" key="11">
    <source>
        <dbReference type="Pfam" id="PF16916"/>
    </source>
</evidence>
<dbReference type="PANTHER" id="PTHR11562">
    <property type="entry name" value="CATION EFFLUX PROTEIN/ ZINC TRANSPORTER"/>
    <property type="match status" value="1"/>
</dbReference>
<evidence type="ECO:0000256" key="7">
    <source>
        <dbReference type="ARBA" id="ARBA00023136"/>
    </source>
</evidence>
<dbReference type="EMBL" id="BDCX01000006">
    <property type="protein sequence ID" value="GAT67335.1"/>
    <property type="molecule type" value="Genomic_DNA"/>
</dbReference>